<organism evidence="1 2">
    <name type="scientific">Listeria rustica</name>
    <dbReference type="NCBI Taxonomy" id="2713503"/>
    <lineage>
        <taxon>Bacteria</taxon>
        <taxon>Bacillati</taxon>
        <taxon>Bacillota</taxon>
        <taxon>Bacilli</taxon>
        <taxon>Bacillales</taxon>
        <taxon>Listeriaceae</taxon>
        <taxon>Listeria</taxon>
    </lineage>
</organism>
<dbReference type="Proteomes" id="UP000548787">
    <property type="component" value="Unassembled WGS sequence"/>
</dbReference>
<keyword evidence="2" id="KW-1185">Reference proteome</keyword>
<proteinExistence type="predicted"/>
<name>A0A7W1T458_9LIST</name>
<sequence length="125" mass="13937">MRKIPFFTIIAIVFLAGGYYFLQNSASPIDVSFNFLVTQKNEDNSVSGNIEGAGSKKIKLDLDESQWDSVKVGNRYAIEARFYDKHDVSSKEKKTLEGPFWSNETNTGILANDVEVTMIDTSSAN</sequence>
<dbReference type="EMBL" id="JABJVM010000002">
    <property type="protein sequence ID" value="MBA3925181.1"/>
    <property type="molecule type" value="Genomic_DNA"/>
</dbReference>
<reference evidence="1 2" key="1">
    <citation type="submission" date="2020-05" db="EMBL/GenBank/DDBJ databases">
        <authorList>
            <person name="Carlin C.R."/>
        </authorList>
    </citation>
    <scope>NUCLEOTIDE SEQUENCE [LARGE SCALE GENOMIC DNA]</scope>
    <source>
        <strain evidence="1 2">FSL W9-0585</strain>
    </source>
</reference>
<gene>
    <name evidence="1" type="ORF">HPK16_02405</name>
</gene>
<evidence type="ECO:0000313" key="2">
    <source>
        <dbReference type="Proteomes" id="UP000548787"/>
    </source>
</evidence>
<comment type="caution">
    <text evidence="1">The sequence shown here is derived from an EMBL/GenBank/DDBJ whole genome shotgun (WGS) entry which is preliminary data.</text>
</comment>
<dbReference type="AlphaFoldDB" id="A0A7W1T458"/>
<evidence type="ECO:0000313" key="1">
    <source>
        <dbReference type="EMBL" id="MBA3925181.1"/>
    </source>
</evidence>
<accession>A0A7W1T458</accession>
<protein>
    <submittedName>
        <fullName evidence="1">Uncharacterized protein</fullName>
    </submittedName>
</protein>
<reference evidence="1 2" key="2">
    <citation type="submission" date="2020-08" db="EMBL/GenBank/DDBJ databases">
        <title>Listeria ohnekaius sp. nov. and Listeria portnoyii sp. nov. isolated from non-agricultural and natural environments.</title>
        <authorList>
            <person name="Weller D."/>
            <person name="Belias A.M."/>
            <person name="Liao J."/>
            <person name="Guo S."/>
            <person name="Orsi R.H."/>
            <person name="Wiedmann M."/>
        </authorList>
    </citation>
    <scope>NUCLEOTIDE SEQUENCE [LARGE SCALE GENOMIC DNA]</scope>
    <source>
        <strain evidence="1 2">FSL W9-0585</strain>
    </source>
</reference>
<dbReference type="RefSeq" id="WP_181675430.1">
    <property type="nucleotide sequence ID" value="NZ_JABJVM010000002.1"/>
</dbReference>